<keyword evidence="5" id="KW-0472">Membrane</keyword>
<reference evidence="8" key="1">
    <citation type="submission" date="2018-01" db="EMBL/GenBank/DDBJ databases">
        <title>Draft Genome Sequence of the Radioresistant Bacterium Deinococcus aerius TR0125, Isolated from the Higher Atmosphere above Japan.</title>
        <authorList>
            <person name="Satoh K."/>
            <person name="Arai H."/>
            <person name="Sanzen T."/>
            <person name="Kawaguchi Y."/>
            <person name="Hayashi H."/>
            <person name="Yokobori S."/>
            <person name="Yamagishi A."/>
            <person name="Oono Y."/>
            <person name="Narumi I."/>
        </authorList>
    </citation>
    <scope>NUCLEOTIDE SEQUENCE [LARGE SCALE GENOMIC DNA]</scope>
    <source>
        <strain evidence="8">TR0125</strain>
    </source>
</reference>
<evidence type="ECO:0000313" key="7">
    <source>
        <dbReference type="EMBL" id="GBF06214.1"/>
    </source>
</evidence>
<dbReference type="AlphaFoldDB" id="A0A2I9CW50"/>
<dbReference type="EMBL" id="BFAG01000008">
    <property type="protein sequence ID" value="GBF06214.1"/>
    <property type="molecule type" value="Genomic_DNA"/>
</dbReference>
<dbReference type="Proteomes" id="UP000236569">
    <property type="component" value="Unassembled WGS sequence"/>
</dbReference>
<name>A0A2I9CW50_9DEIO</name>
<keyword evidence="5" id="KW-0812">Transmembrane</keyword>
<comment type="caution">
    <text evidence="7">The sequence shown here is derived from an EMBL/GenBank/DDBJ whole genome shotgun (WGS) entry which is preliminary data.</text>
</comment>
<dbReference type="PANTHER" id="PTHR43179:SF12">
    <property type="entry name" value="GALACTOFURANOSYLTRANSFERASE GLFT2"/>
    <property type="match status" value="1"/>
</dbReference>
<keyword evidence="8" id="KW-1185">Reference proteome</keyword>
<sequence>MMSDSSSLPSRRAQAELAPSALPAQGSEPASGVAAVVVTYNRKELLVKCLDSLLRQTEPLARIYVIDNASTDGTSEVIPAHERVTYLRLEQNLGGAYGFAYGVRRALEGNYRYVWVMDDDCFAEDDALEQLLRWDGAAEALCGAVLARDGSFDLHQRRNFDPVRLRETPVSSETYARPCAPIDLFSFVGTLIRMDAVRRVGLPVDNFFFMGDDSEYALRLGAHGLRICLVPASRMWHHGSFAKAPHEKYNPRKHYYHIRNGLLIRRRYGKSLPWFMVRFCTFALFGYGALAKNGNLTWRSAALTAEALRDALLGRAYVKDFGK</sequence>
<dbReference type="SUPFAM" id="SSF53448">
    <property type="entry name" value="Nucleotide-diphospho-sugar transferases"/>
    <property type="match status" value="1"/>
</dbReference>
<keyword evidence="3 7" id="KW-0808">Transferase</keyword>
<evidence type="ECO:0000256" key="2">
    <source>
        <dbReference type="ARBA" id="ARBA00022676"/>
    </source>
</evidence>
<keyword evidence="5" id="KW-1133">Transmembrane helix</keyword>
<comment type="similarity">
    <text evidence="1">Belongs to the glycosyltransferase 2 family.</text>
</comment>
<proteinExistence type="inferred from homology"/>
<evidence type="ECO:0000313" key="8">
    <source>
        <dbReference type="Proteomes" id="UP000236569"/>
    </source>
</evidence>
<evidence type="ECO:0000256" key="1">
    <source>
        <dbReference type="ARBA" id="ARBA00006739"/>
    </source>
</evidence>
<organism evidence="7 8">
    <name type="scientific">Deinococcus aerius</name>
    <dbReference type="NCBI Taxonomy" id="200253"/>
    <lineage>
        <taxon>Bacteria</taxon>
        <taxon>Thermotogati</taxon>
        <taxon>Deinococcota</taxon>
        <taxon>Deinococci</taxon>
        <taxon>Deinococcales</taxon>
        <taxon>Deinococcaceae</taxon>
        <taxon>Deinococcus</taxon>
    </lineage>
</organism>
<dbReference type="Gene3D" id="3.90.550.10">
    <property type="entry name" value="Spore Coat Polysaccharide Biosynthesis Protein SpsA, Chain A"/>
    <property type="match status" value="1"/>
</dbReference>
<protein>
    <submittedName>
        <fullName evidence="7">Glycosyltransferase</fullName>
    </submittedName>
</protein>
<evidence type="ECO:0000256" key="4">
    <source>
        <dbReference type="SAM" id="MobiDB-lite"/>
    </source>
</evidence>
<feature type="domain" description="Glycosyltransferase 2-like" evidence="6">
    <location>
        <begin position="36"/>
        <end position="197"/>
    </location>
</feature>
<dbReference type="InterPro" id="IPR001173">
    <property type="entry name" value="Glyco_trans_2-like"/>
</dbReference>
<feature type="region of interest" description="Disordered" evidence="4">
    <location>
        <begin position="1"/>
        <end position="27"/>
    </location>
</feature>
<keyword evidence="2" id="KW-0328">Glycosyltransferase</keyword>
<dbReference type="Pfam" id="PF00535">
    <property type="entry name" value="Glycos_transf_2"/>
    <property type="match status" value="1"/>
</dbReference>
<dbReference type="CDD" id="cd04185">
    <property type="entry name" value="GT_2_like_b"/>
    <property type="match status" value="1"/>
</dbReference>
<accession>A0A2I9CW50</accession>
<dbReference type="InterPro" id="IPR029044">
    <property type="entry name" value="Nucleotide-diphossugar_trans"/>
</dbReference>
<evidence type="ECO:0000259" key="6">
    <source>
        <dbReference type="Pfam" id="PF00535"/>
    </source>
</evidence>
<dbReference type="PANTHER" id="PTHR43179">
    <property type="entry name" value="RHAMNOSYLTRANSFERASE WBBL"/>
    <property type="match status" value="1"/>
</dbReference>
<evidence type="ECO:0000256" key="3">
    <source>
        <dbReference type="ARBA" id="ARBA00022679"/>
    </source>
</evidence>
<feature type="transmembrane region" description="Helical" evidence="5">
    <location>
        <begin position="272"/>
        <end position="290"/>
    </location>
</feature>
<gene>
    <name evidence="7" type="ORF">DAERI_080005</name>
</gene>
<evidence type="ECO:0000256" key="5">
    <source>
        <dbReference type="SAM" id="Phobius"/>
    </source>
</evidence>
<dbReference type="GO" id="GO:0016757">
    <property type="term" value="F:glycosyltransferase activity"/>
    <property type="evidence" value="ECO:0007669"/>
    <property type="project" value="UniProtKB-KW"/>
</dbReference>